<accession>A0A438MVE2</accession>
<feature type="domain" description="P-type ATPase N-terminal" evidence="18">
    <location>
        <begin position="214"/>
        <end position="269"/>
    </location>
</feature>
<feature type="binding site" evidence="14">
    <location>
        <position position="583"/>
    </location>
    <ligand>
        <name>ATP</name>
        <dbReference type="ChEBI" id="CHEBI:30616"/>
    </ligand>
</feature>
<evidence type="ECO:0000256" key="11">
    <source>
        <dbReference type="ARBA" id="ARBA00034036"/>
    </source>
</evidence>
<comment type="caution">
    <text evidence="20">The sequence shown here is derived from an EMBL/GenBank/DDBJ whole genome shotgun (WGS) entry which is preliminary data.</text>
</comment>
<dbReference type="InterPro" id="IPR032630">
    <property type="entry name" value="P_typ_ATPase_c"/>
</dbReference>
<dbReference type="Pfam" id="PF16212">
    <property type="entry name" value="PhoLip_ATPase_C"/>
    <property type="match status" value="1"/>
</dbReference>
<comment type="catalytic activity">
    <reaction evidence="12">
        <text>a 1,2-diacyl-sn-glycero-3-phosphoethanolamine(out) + ATP + H2O = a 1,2-diacyl-sn-glycero-3-phosphoethanolamine(in) + ADP + phosphate + H(+)</text>
        <dbReference type="Rhea" id="RHEA:66132"/>
        <dbReference type="ChEBI" id="CHEBI:15377"/>
        <dbReference type="ChEBI" id="CHEBI:15378"/>
        <dbReference type="ChEBI" id="CHEBI:30616"/>
        <dbReference type="ChEBI" id="CHEBI:43474"/>
        <dbReference type="ChEBI" id="CHEBI:64612"/>
        <dbReference type="ChEBI" id="CHEBI:456216"/>
    </reaction>
    <physiologicalReaction direction="left-to-right" evidence="12">
        <dbReference type="Rhea" id="RHEA:66133"/>
    </physiologicalReaction>
</comment>
<evidence type="ECO:0000256" key="8">
    <source>
        <dbReference type="ARBA" id="ARBA00022967"/>
    </source>
</evidence>
<feature type="compositionally biased region" description="Polar residues" evidence="17">
    <location>
        <begin position="112"/>
        <end position="121"/>
    </location>
</feature>
<feature type="region of interest" description="Disordered" evidence="17">
    <location>
        <begin position="622"/>
        <end position="647"/>
    </location>
</feature>
<feature type="binding site" evidence="14">
    <location>
        <position position="585"/>
    </location>
    <ligand>
        <name>ATP</name>
        <dbReference type="ChEBI" id="CHEBI:30616"/>
    </ligand>
</feature>
<feature type="transmembrane region" description="Helical" evidence="16">
    <location>
        <begin position="1333"/>
        <end position="1350"/>
    </location>
</feature>
<dbReference type="NCBIfam" id="TIGR01494">
    <property type="entry name" value="ATPase_P-type"/>
    <property type="match status" value="1"/>
</dbReference>
<proteinExistence type="inferred from homology"/>
<dbReference type="PROSITE" id="PS00154">
    <property type="entry name" value="ATPASE_E1_E2"/>
    <property type="match status" value="1"/>
</dbReference>
<organism evidence="20 21">
    <name type="scientific">Exophiala mesophila</name>
    <name type="common">Black yeast-like fungus</name>
    <dbReference type="NCBI Taxonomy" id="212818"/>
    <lineage>
        <taxon>Eukaryota</taxon>
        <taxon>Fungi</taxon>
        <taxon>Dikarya</taxon>
        <taxon>Ascomycota</taxon>
        <taxon>Pezizomycotina</taxon>
        <taxon>Eurotiomycetes</taxon>
        <taxon>Chaetothyriomycetidae</taxon>
        <taxon>Chaetothyriales</taxon>
        <taxon>Herpotrichiellaceae</taxon>
        <taxon>Exophiala</taxon>
    </lineage>
</organism>
<feature type="transmembrane region" description="Helical" evidence="16">
    <location>
        <begin position="475"/>
        <end position="497"/>
    </location>
</feature>
<dbReference type="GO" id="GO:0005802">
    <property type="term" value="C:trans-Golgi network"/>
    <property type="evidence" value="ECO:0007669"/>
    <property type="project" value="TreeGrafter"/>
</dbReference>
<dbReference type="SUPFAM" id="SSF81665">
    <property type="entry name" value="Calcium ATPase, transmembrane domain M"/>
    <property type="match status" value="1"/>
</dbReference>
<evidence type="ECO:0000256" key="6">
    <source>
        <dbReference type="ARBA" id="ARBA00022840"/>
    </source>
</evidence>
<evidence type="ECO:0000256" key="16">
    <source>
        <dbReference type="RuleBase" id="RU362033"/>
    </source>
</evidence>
<evidence type="ECO:0000259" key="19">
    <source>
        <dbReference type="Pfam" id="PF16212"/>
    </source>
</evidence>
<feature type="compositionally biased region" description="Basic and acidic residues" evidence="17">
    <location>
        <begin position="122"/>
        <end position="141"/>
    </location>
</feature>
<dbReference type="GO" id="GO:0000287">
    <property type="term" value="F:magnesium ion binding"/>
    <property type="evidence" value="ECO:0007669"/>
    <property type="project" value="UniProtKB-UniRule"/>
</dbReference>
<dbReference type="PRINTS" id="PR00119">
    <property type="entry name" value="CATATPASE"/>
</dbReference>
<dbReference type="GO" id="GO:0032456">
    <property type="term" value="P:endocytic recycling"/>
    <property type="evidence" value="ECO:0007669"/>
    <property type="project" value="TreeGrafter"/>
</dbReference>
<keyword evidence="6 14" id="KW-0067">ATP-binding</keyword>
<feature type="binding site" evidence="15">
    <location>
        <position position="585"/>
    </location>
    <ligand>
        <name>Mg(2+)</name>
        <dbReference type="ChEBI" id="CHEBI:18420"/>
    </ligand>
</feature>
<feature type="transmembrane region" description="Helical" evidence="16">
    <location>
        <begin position="1407"/>
        <end position="1427"/>
    </location>
</feature>
<keyword evidence="3 16" id="KW-0812">Transmembrane</keyword>
<sequence>MAPDRGQDSDENHGTDNPLHRPDNATGREHPLRPDALPANIPSRVRFSLEAQSEARNLESPAPAATPRSSPHGRFRGYSLRRSLFSQHLQQEEQRNQGDFELGTTRPVASGEKSSQPTNSPLKDDSPEGQPKDGSDAATKEVRLSDSALELPIYRQWLSKQSSRKSIFQKLKLEFHDLRNRIVRTRTIPPSEDGRHVTLNLSPHEHPIDARTGKPHIDNLIISCRYTLWNFFPRQLVAQFSKLANFYFLVVSILQLIPGLSTTGRYTTIIPLLIFVGISMAKEGYDDIRRHRLDKEENERLTNVLKIVSSSHSGPGSIQWQEKKWQEVLVGDVVQVKRNSGIPADLVLLHADEPTNTAYIETKSLDGETNLKSKKPLPDIIKVCPDLESIAKLSATFVVEDPNLDLYKFDGRVAINDKTLPLTNGEILYRGSTLRNTPEAIGLVIYSGEECKIRMNANKNPRVKAPALQSKVNRVVIFVAALVFSMAIILSVAYEIWRRRVEDESWYLESARVPFGQVLTSFIIMLNTMLPLSLYVSLEIVKVAQMFQMNDIDMYDPVSDTPMEPHTSTINEELGQVSYIFSDKTGTLTNNSMKFRKISIAGKAWLHDVDLQQEDKASYEKLKSKSRTSIGNNNNNNIQGKTSGLRKSTTSTGIQAARSLDAEYAAGQELQTRPPDGFDASAYIGRTQELLEYIIQKPQSLYAKQARFFILAIALCHTCFPETGEDGEITFQAASPDELALVSAAQEMGYLISDRQANTLTIKTQSEDTGEDRYETYEVLDIIEFSSIRKRMSIIIRMPDQRICLFSKGADTTIRKLLRLADLAATNVQAVEKRASQRKSVGSQHALRRRSTQLSRRSSSMHAADPTSQSRQSTSTLTRGSLDHWLTDRETDYGASPNRRTSSHLYSPRPSIQIMSPRLSEGSPRTSFQVDESRMLTDDQLAADDETVFRRCFQHIDDFATEGLRTLLYGYRFVSEAEYSTWKDIYAAASTSIVDRQEKMDRVGDMIENKLELLGATAIEDKLQEGVPDAIDRFRRAGIKMWMLTGDKRETAINIGHSCRLIKDYSTVLVLDHELGDLHNRMAAAFSKMESAETAHSVLVIDGQTLTIIDADQASRALFTDVAIHADSVICCRASPSQKASLVKTIRTKVKGSVTLAIGDGANDIAMIQEAHLGIGIAGKEGLQAARTSDYSIAQFRFLLKLLLVHGRWNYIRICKYTLGTFWKEMIFYVAQALYQRWNGYTGTSLYEPWSLSMFNTLFTSLPVIFMGVFEKDLNPATLLAVPELYNIGQLNRGFNFKLYVCWAVLGGVEALIVYFTVWGIFGQAAFTRDQTLYALGTLAYSACVTIISIKLQFLELHNKSVTAIIAIVLSVGGWWLWNFILTATYDPEDEIYYVRRSLLVGFGRNLLWWLVLILTVLSVCVFEFVIKAIHVKFFPNDVYVFQALEKDPEVKRRFEEASADLLQQGWSRSSEEESTTNTEDAMKEQREREAQVQELLDKRQNMKEKRPWLKMRNSTAGSGKDGIFRRTQSQQDSSRAGDGEAGAEMTDISHQQRPVVESEDPFSKGFGAVRKGQELR</sequence>
<dbReference type="InterPro" id="IPR006539">
    <property type="entry name" value="P-type_ATPase_IV"/>
</dbReference>
<dbReference type="FunFam" id="3.40.50.1000:FF:000172">
    <property type="entry name" value="Phospholipid-transporting ATPase"/>
    <property type="match status" value="1"/>
</dbReference>
<evidence type="ECO:0000256" key="10">
    <source>
        <dbReference type="ARBA" id="ARBA00023136"/>
    </source>
</evidence>
<dbReference type="GO" id="GO:0140326">
    <property type="term" value="F:ATPase-coupled intramembrane lipid transporter activity"/>
    <property type="evidence" value="ECO:0007669"/>
    <property type="project" value="UniProtKB-EC"/>
</dbReference>
<feature type="transmembrane region" description="Helical" evidence="16">
    <location>
        <begin position="517"/>
        <end position="538"/>
    </location>
</feature>
<feature type="transmembrane region" description="Helical" evidence="16">
    <location>
        <begin position="1300"/>
        <end position="1321"/>
    </location>
</feature>
<evidence type="ECO:0000256" key="3">
    <source>
        <dbReference type="ARBA" id="ARBA00022692"/>
    </source>
</evidence>
<feature type="transmembrane region" description="Helical" evidence="16">
    <location>
        <begin position="1362"/>
        <end position="1381"/>
    </location>
</feature>
<keyword evidence="5 14" id="KW-0547">Nucleotide-binding</keyword>
<comment type="subcellular location">
    <subcellularLocation>
        <location evidence="1 16">Membrane</location>
        <topology evidence="1 16">Multi-pass membrane protein</topology>
    </subcellularLocation>
</comment>
<dbReference type="OrthoDB" id="377733at2759"/>
<keyword evidence="10 16" id="KW-0472">Membrane</keyword>
<dbReference type="Proteomes" id="UP000288859">
    <property type="component" value="Unassembled WGS sequence"/>
</dbReference>
<name>A0A438MVE2_EXOME</name>
<dbReference type="GO" id="GO:0016887">
    <property type="term" value="F:ATP hydrolysis activity"/>
    <property type="evidence" value="ECO:0007669"/>
    <property type="project" value="InterPro"/>
</dbReference>
<dbReference type="EMBL" id="NAJM01000054">
    <property type="protein sequence ID" value="RVX66916.1"/>
    <property type="molecule type" value="Genomic_DNA"/>
</dbReference>
<feature type="binding site" evidence="15">
    <location>
        <position position="583"/>
    </location>
    <ligand>
        <name>Mg(2+)</name>
        <dbReference type="ChEBI" id="CHEBI:18420"/>
    </ligand>
</feature>
<protein>
    <recommendedName>
        <fullName evidence="16">Phospholipid-transporting ATPase</fullName>
        <ecNumber evidence="16">7.6.2.1</ecNumber>
    </recommendedName>
</protein>
<dbReference type="EC" id="7.6.2.1" evidence="16"/>
<feature type="active site" description="4-aspartylphosphate intermediate" evidence="13">
    <location>
        <position position="583"/>
    </location>
</feature>
<dbReference type="Gene3D" id="3.40.50.1000">
    <property type="entry name" value="HAD superfamily/HAD-like"/>
    <property type="match status" value="1"/>
</dbReference>
<feature type="binding site" evidence="14">
    <location>
        <position position="785"/>
    </location>
    <ligand>
        <name>ATP</name>
        <dbReference type="ChEBI" id="CHEBI:30616"/>
    </ligand>
</feature>
<dbReference type="InterPro" id="IPR023214">
    <property type="entry name" value="HAD_sf"/>
</dbReference>
<comment type="similarity">
    <text evidence="2 16">Belongs to the cation transport ATPase (P-type) (TC 3.A.3) family. Type IV subfamily.</text>
</comment>
<evidence type="ECO:0000256" key="7">
    <source>
        <dbReference type="ARBA" id="ARBA00022842"/>
    </source>
</evidence>
<dbReference type="NCBIfam" id="TIGR01652">
    <property type="entry name" value="ATPase-Plipid"/>
    <property type="match status" value="2"/>
</dbReference>
<dbReference type="GO" id="GO:0045332">
    <property type="term" value="P:phospholipid translocation"/>
    <property type="evidence" value="ECO:0007669"/>
    <property type="project" value="TreeGrafter"/>
</dbReference>
<keyword evidence="9 16" id="KW-1133">Transmembrane helix</keyword>
<feature type="binding site" evidence="14">
    <location>
        <position position="738"/>
    </location>
    <ligand>
        <name>ATP</name>
        <dbReference type="ChEBI" id="CHEBI:30616"/>
    </ligand>
</feature>
<comment type="cofactor">
    <cofactor evidence="15">
        <name>Mg(2+)</name>
        <dbReference type="ChEBI" id="CHEBI:18420"/>
    </cofactor>
</comment>
<feature type="compositionally biased region" description="Polar residues" evidence="17">
    <location>
        <begin position="638"/>
        <end position="647"/>
    </location>
</feature>
<dbReference type="InterPro" id="IPR023299">
    <property type="entry name" value="ATPase_P-typ_cyto_dom_N"/>
</dbReference>
<feature type="compositionally biased region" description="Low complexity" evidence="17">
    <location>
        <begin position="867"/>
        <end position="880"/>
    </location>
</feature>
<evidence type="ECO:0000256" key="14">
    <source>
        <dbReference type="PIRSR" id="PIRSR606539-2"/>
    </source>
</evidence>
<feature type="binding site" evidence="14">
    <location>
        <position position="808"/>
    </location>
    <ligand>
        <name>ATP</name>
        <dbReference type="ChEBI" id="CHEBI:30616"/>
    </ligand>
</feature>
<dbReference type="GO" id="GO:0006892">
    <property type="term" value="P:post-Golgi vesicle-mediated transport"/>
    <property type="evidence" value="ECO:0007669"/>
    <property type="project" value="TreeGrafter"/>
</dbReference>
<dbReference type="InterPro" id="IPR008250">
    <property type="entry name" value="ATPase_P-typ_transduc_dom_A_sf"/>
</dbReference>
<dbReference type="Gene3D" id="2.70.150.10">
    <property type="entry name" value="Calcium-transporting ATPase, cytoplasmic transduction domain A"/>
    <property type="match status" value="1"/>
</dbReference>
<dbReference type="GO" id="GO:0005886">
    <property type="term" value="C:plasma membrane"/>
    <property type="evidence" value="ECO:0007669"/>
    <property type="project" value="TreeGrafter"/>
</dbReference>
<evidence type="ECO:0000313" key="21">
    <source>
        <dbReference type="Proteomes" id="UP000288859"/>
    </source>
</evidence>
<evidence type="ECO:0000256" key="1">
    <source>
        <dbReference type="ARBA" id="ARBA00004141"/>
    </source>
</evidence>
<feature type="region of interest" description="Disordered" evidence="17">
    <location>
        <begin position="1465"/>
        <end position="1490"/>
    </location>
</feature>
<dbReference type="InterPro" id="IPR032631">
    <property type="entry name" value="P-type_ATPase_N"/>
</dbReference>
<evidence type="ECO:0000256" key="15">
    <source>
        <dbReference type="PIRSR" id="PIRSR606539-3"/>
    </source>
</evidence>
<dbReference type="VEuPathDB" id="FungiDB:PV10_04526"/>
<gene>
    <name evidence="20" type="ORF">B0A52_09040</name>
</gene>
<dbReference type="SUPFAM" id="SSF81660">
    <property type="entry name" value="Metal cation-transporting ATPase, ATP-binding domain N"/>
    <property type="match status" value="1"/>
</dbReference>
<dbReference type="InterPro" id="IPR023298">
    <property type="entry name" value="ATPase_P-typ_TM_dom_sf"/>
</dbReference>
<feature type="compositionally biased region" description="Basic and acidic residues" evidence="17">
    <location>
        <begin position="881"/>
        <end position="892"/>
    </location>
</feature>
<evidence type="ECO:0000256" key="9">
    <source>
        <dbReference type="ARBA" id="ARBA00022989"/>
    </source>
</evidence>
<feature type="compositionally biased region" description="Basic and acidic residues" evidence="17">
    <location>
        <begin position="1"/>
        <end position="33"/>
    </location>
</feature>
<evidence type="ECO:0000256" key="2">
    <source>
        <dbReference type="ARBA" id="ARBA00008109"/>
    </source>
</evidence>
<feature type="region of interest" description="Disordered" evidence="17">
    <location>
        <begin position="831"/>
        <end position="925"/>
    </location>
</feature>
<dbReference type="Pfam" id="PF16209">
    <property type="entry name" value="PhoLip_ATPase_N"/>
    <property type="match status" value="1"/>
</dbReference>
<dbReference type="PANTHER" id="PTHR24092">
    <property type="entry name" value="PROBABLE PHOSPHOLIPID-TRANSPORTING ATPASE"/>
    <property type="match status" value="1"/>
</dbReference>
<dbReference type="Gene3D" id="3.40.1110.10">
    <property type="entry name" value="Calcium-transporting ATPase, cytoplasmic domain N"/>
    <property type="match status" value="1"/>
</dbReference>
<keyword evidence="8 16" id="KW-1278">Translocase</keyword>
<dbReference type="InterPro" id="IPR001757">
    <property type="entry name" value="P_typ_ATPase"/>
</dbReference>
<feature type="region of interest" description="Disordered" evidence="17">
    <location>
        <begin position="1"/>
        <end position="141"/>
    </location>
</feature>
<dbReference type="Pfam" id="PF13246">
    <property type="entry name" value="Cation_ATPase"/>
    <property type="match status" value="1"/>
</dbReference>
<dbReference type="PANTHER" id="PTHR24092:SF174">
    <property type="entry name" value="PHOSPHOLIPID-TRANSPORTING ATPASE DNF3-RELATED"/>
    <property type="match status" value="1"/>
</dbReference>
<evidence type="ECO:0000256" key="5">
    <source>
        <dbReference type="ARBA" id="ARBA00022741"/>
    </source>
</evidence>
<evidence type="ECO:0000259" key="18">
    <source>
        <dbReference type="Pfam" id="PF16209"/>
    </source>
</evidence>
<dbReference type="SUPFAM" id="SSF81653">
    <property type="entry name" value="Calcium ATPase, transduction domain A"/>
    <property type="match status" value="1"/>
</dbReference>
<feature type="domain" description="P-type ATPase C-terminal" evidence="19">
    <location>
        <begin position="1186"/>
        <end position="1437"/>
    </location>
</feature>
<dbReference type="SUPFAM" id="SSF56784">
    <property type="entry name" value="HAD-like"/>
    <property type="match status" value="1"/>
</dbReference>
<feature type="binding site" evidence="14">
    <location>
        <position position="584"/>
    </location>
    <ligand>
        <name>ATP</name>
        <dbReference type="ChEBI" id="CHEBI:30616"/>
    </ligand>
</feature>
<feature type="compositionally biased region" description="Low complexity" evidence="17">
    <location>
        <begin position="60"/>
        <end position="70"/>
    </location>
</feature>
<keyword evidence="4 15" id="KW-0479">Metal-binding</keyword>
<evidence type="ECO:0000256" key="4">
    <source>
        <dbReference type="ARBA" id="ARBA00022723"/>
    </source>
</evidence>
<dbReference type="InterPro" id="IPR036412">
    <property type="entry name" value="HAD-like_sf"/>
</dbReference>
<feature type="compositionally biased region" description="Basic and acidic residues" evidence="17">
    <location>
        <begin position="1481"/>
        <end position="1490"/>
    </location>
</feature>
<evidence type="ECO:0000256" key="12">
    <source>
        <dbReference type="ARBA" id="ARBA00049128"/>
    </source>
</evidence>
<evidence type="ECO:0000313" key="20">
    <source>
        <dbReference type="EMBL" id="RVX66916.1"/>
    </source>
</evidence>
<feature type="region of interest" description="Disordered" evidence="17">
    <location>
        <begin position="1504"/>
        <end position="1577"/>
    </location>
</feature>
<evidence type="ECO:0000256" key="13">
    <source>
        <dbReference type="PIRSR" id="PIRSR606539-1"/>
    </source>
</evidence>
<keyword evidence="7 15" id="KW-0460">Magnesium</keyword>
<reference evidence="20 21" key="1">
    <citation type="submission" date="2017-03" db="EMBL/GenBank/DDBJ databases">
        <title>Genomes of endolithic fungi from Antarctica.</title>
        <authorList>
            <person name="Coleine C."/>
            <person name="Masonjones S."/>
            <person name="Stajich J.E."/>
        </authorList>
    </citation>
    <scope>NUCLEOTIDE SEQUENCE [LARGE SCALE GENOMIC DNA]</scope>
    <source>
        <strain evidence="20 21">CCFEE 6314</strain>
    </source>
</reference>
<evidence type="ECO:0000256" key="17">
    <source>
        <dbReference type="SAM" id="MobiDB-lite"/>
    </source>
</evidence>
<dbReference type="InterPro" id="IPR018303">
    <property type="entry name" value="ATPase_P-typ_P_site"/>
</dbReference>
<dbReference type="GO" id="GO:0005524">
    <property type="term" value="F:ATP binding"/>
    <property type="evidence" value="ECO:0007669"/>
    <property type="project" value="UniProtKB-UniRule"/>
</dbReference>
<comment type="catalytic activity">
    <reaction evidence="11 16">
        <text>ATP + H2O + phospholipidSide 1 = ADP + phosphate + phospholipidSide 2.</text>
        <dbReference type="EC" id="7.6.2.1"/>
    </reaction>
</comment>